<dbReference type="RefSeq" id="WP_078024216.1">
    <property type="nucleotide sequence ID" value="NZ_JADPGM010000008.1"/>
</dbReference>
<dbReference type="GO" id="GO:0016829">
    <property type="term" value="F:lyase activity"/>
    <property type="evidence" value="ECO:0007669"/>
    <property type="project" value="UniProtKB-KW"/>
</dbReference>
<dbReference type="GO" id="GO:0051539">
    <property type="term" value="F:4 iron, 4 sulfur cluster binding"/>
    <property type="evidence" value="ECO:0007669"/>
    <property type="project" value="UniProtKB-KW"/>
</dbReference>
<dbReference type="InterPro" id="IPR004646">
    <property type="entry name" value="Fe-S_hydro-lyase_TtdA-typ_cat"/>
</dbReference>
<dbReference type="Pfam" id="PF05681">
    <property type="entry name" value="Fumerase"/>
    <property type="match status" value="1"/>
</dbReference>
<dbReference type="NCBIfam" id="NF004885">
    <property type="entry name" value="PRK06246.1"/>
    <property type="match status" value="1"/>
</dbReference>
<evidence type="ECO:0000313" key="11">
    <source>
        <dbReference type="Proteomes" id="UP000190256"/>
    </source>
</evidence>
<dbReference type="PANTHER" id="PTHR30389:SF17">
    <property type="entry name" value="L(+)-TARTRATE DEHYDRATASE SUBUNIT ALPHA-RELATED"/>
    <property type="match status" value="1"/>
</dbReference>
<evidence type="ECO:0000313" key="10">
    <source>
        <dbReference type="Proteomes" id="UP000190206"/>
    </source>
</evidence>
<evidence type="ECO:0000313" key="9">
    <source>
        <dbReference type="EMBL" id="OOO69308.1"/>
    </source>
</evidence>
<dbReference type="GO" id="GO:0046872">
    <property type="term" value="F:metal ion binding"/>
    <property type="evidence" value="ECO:0007669"/>
    <property type="project" value="UniProtKB-KW"/>
</dbReference>
<dbReference type="AlphaFoldDB" id="A0A1S9IGE8"/>
<keyword evidence="10" id="KW-1185">Reference proteome</keyword>
<evidence type="ECO:0000256" key="4">
    <source>
        <dbReference type="ARBA" id="ARBA00023004"/>
    </source>
</evidence>
<evidence type="ECO:0000256" key="6">
    <source>
        <dbReference type="ARBA" id="ARBA00023239"/>
    </source>
</evidence>
<dbReference type="OrthoDB" id="9798978at2"/>
<protein>
    <submittedName>
        <fullName evidence="9">Fumarate hydratase</fullName>
    </submittedName>
</protein>
<keyword evidence="4" id="KW-0408">Iron</keyword>
<keyword evidence="6" id="KW-0456">Lyase</keyword>
<keyword evidence="5" id="KW-0411">Iron-sulfur</keyword>
<dbReference type="EMBL" id="MRAD01000006">
    <property type="protein sequence ID" value="OOO62398.1"/>
    <property type="molecule type" value="Genomic_DNA"/>
</dbReference>
<sequence length="280" mass="30897">MREISVKTIKKVVKKLCIEANYYLPQDVNDKILQCKEEENWDIAKEVLQTIEENIHIARKENIPLCQDTGIACIFIEIGQDVHIIGGFIEDAINEGIAEGYKEGYLRKSVVSDPIERINTGDNTPAVVYYNIVKGDKIKVTVAPKGFGSENMSKIVMLKPADGLNGIKKFILDTVKEAGPNPCPPIIVGVGIGGTFDKCAYLSKKALLRPINLRNENKFYENLEKELLEEINGLGIGPQGFGGKTTALAVNIETFPTHIAGLPVAVNINCHVTRHKEEII</sequence>
<evidence type="ECO:0000259" key="7">
    <source>
        <dbReference type="Pfam" id="PF05681"/>
    </source>
</evidence>
<dbReference type="InterPro" id="IPR051208">
    <property type="entry name" value="Class-I_Fumarase/Tartrate_DH"/>
</dbReference>
<accession>A0A1S9IGE8</accession>
<organism evidence="9 11">
    <name type="scientific">Clostridium tepidum</name>
    <dbReference type="NCBI Taxonomy" id="1962263"/>
    <lineage>
        <taxon>Bacteria</taxon>
        <taxon>Bacillati</taxon>
        <taxon>Bacillota</taxon>
        <taxon>Clostridia</taxon>
        <taxon>Eubacteriales</taxon>
        <taxon>Clostridiaceae</taxon>
        <taxon>Clostridium</taxon>
    </lineage>
</organism>
<reference evidence="9 11" key="2">
    <citation type="submission" date="2016-12" db="EMBL/GenBank/DDBJ databases">
        <title>Clostridium tepidum sp. nov., a close relative of Clostridium sporogenes and Clostridium botulinum Group I.</title>
        <authorList>
            <person name="Dobritsa A.P."/>
            <person name="Kutumbaka K.K."/>
            <person name="Werner K."/>
            <person name="Wiedmann M."/>
            <person name="Asmus A."/>
            <person name="Samadpour M."/>
        </authorList>
    </citation>
    <scope>NUCLEOTIDE SEQUENCE [LARGE SCALE GENOMIC DNA]</scope>
    <source>
        <strain evidence="9 11">IEH 97212</strain>
    </source>
</reference>
<keyword evidence="2" id="KW-0004">4Fe-4S</keyword>
<dbReference type="NCBIfam" id="TIGR00722">
    <property type="entry name" value="ttdA_fumA_fumB"/>
    <property type="match status" value="1"/>
</dbReference>
<comment type="caution">
    <text evidence="9">The sequence shown here is derived from an EMBL/GenBank/DDBJ whole genome shotgun (WGS) entry which is preliminary data.</text>
</comment>
<dbReference type="STRING" id="1962263.BS637_08005"/>
<proteinExistence type="inferred from homology"/>
<evidence type="ECO:0000256" key="3">
    <source>
        <dbReference type="ARBA" id="ARBA00022723"/>
    </source>
</evidence>
<reference evidence="8 10" key="1">
    <citation type="submission" date="2016-12" db="EMBL/GenBank/DDBJ databases">
        <title>Clostridium tepidum sp. nov., a close relative of Clostridium sporogenes and Clostridium botulinum Group I.</title>
        <authorList>
            <person name="Dobritsa A.P."/>
            <person name="Kutumbaka K."/>
            <person name="Werner K."/>
            <person name="Samadpour M."/>
        </authorList>
    </citation>
    <scope>NUCLEOTIDE SEQUENCE [LARGE SCALE GENOMIC DNA]</scope>
    <source>
        <strain evidence="8 10">PE</strain>
    </source>
</reference>
<gene>
    <name evidence="8" type="ORF">BS637_08005</name>
    <name evidence="9" type="ORF">BS638_03305</name>
</gene>
<evidence type="ECO:0000256" key="2">
    <source>
        <dbReference type="ARBA" id="ARBA00022485"/>
    </source>
</evidence>
<feature type="domain" description="Fe-S hydro-lyase tartrate dehydratase alpha-type catalytic" evidence="7">
    <location>
        <begin position="11"/>
        <end position="277"/>
    </location>
</feature>
<dbReference type="Proteomes" id="UP000190206">
    <property type="component" value="Unassembled WGS sequence"/>
</dbReference>
<dbReference type="EMBL" id="MRAE01000005">
    <property type="protein sequence ID" value="OOO69308.1"/>
    <property type="molecule type" value="Genomic_DNA"/>
</dbReference>
<keyword evidence="3" id="KW-0479">Metal-binding</keyword>
<comment type="similarity">
    <text evidence="1">Belongs to the class-I fumarase family.</text>
</comment>
<name>A0A1S9IGE8_9CLOT</name>
<evidence type="ECO:0000256" key="5">
    <source>
        <dbReference type="ARBA" id="ARBA00023014"/>
    </source>
</evidence>
<dbReference type="PANTHER" id="PTHR30389">
    <property type="entry name" value="FUMARATE HYDRATASE-RELATED"/>
    <property type="match status" value="1"/>
</dbReference>
<dbReference type="Proteomes" id="UP000190256">
    <property type="component" value="Unassembled WGS sequence"/>
</dbReference>
<evidence type="ECO:0000313" key="8">
    <source>
        <dbReference type="EMBL" id="OOO62398.1"/>
    </source>
</evidence>
<evidence type="ECO:0000256" key="1">
    <source>
        <dbReference type="ARBA" id="ARBA00008876"/>
    </source>
</evidence>